<evidence type="ECO:0000256" key="2">
    <source>
        <dbReference type="ARBA" id="ARBA00022490"/>
    </source>
</evidence>
<proteinExistence type="predicted"/>
<dbReference type="EMBL" id="GDKF01007050">
    <property type="protein sequence ID" value="JAT71572.1"/>
    <property type="molecule type" value="Transcribed_RNA"/>
</dbReference>
<evidence type="ECO:0000313" key="8">
    <source>
        <dbReference type="EMBL" id="JAT71572.1"/>
    </source>
</evidence>
<feature type="repeat" description="TPR" evidence="5">
    <location>
        <begin position="257"/>
        <end position="290"/>
    </location>
</feature>
<dbReference type="GO" id="GO:0005737">
    <property type="term" value="C:cytoplasm"/>
    <property type="evidence" value="ECO:0007669"/>
    <property type="project" value="UniProtKB-SubCell"/>
</dbReference>
<evidence type="ECO:0000259" key="7">
    <source>
        <dbReference type="SMART" id="SM00727"/>
    </source>
</evidence>
<dbReference type="PANTHER" id="PTHR22904">
    <property type="entry name" value="TPR REPEAT CONTAINING PROTEIN"/>
    <property type="match status" value="1"/>
</dbReference>
<dbReference type="PANTHER" id="PTHR22904:SF533">
    <property type="entry name" value="HSP70-HSP90 ORGANIZING PROTEIN 3"/>
    <property type="match status" value="1"/>
</dbReference>
<feature type="repeat" description="TPR" evidence="5">
    <location>
        <begin position="3"/>
        <end position="36"/>
    </location>
</feature>
<dbReference type="SUPFAM" id="SSF48452">
    <property type="entry name" value="TPR-like"/>
    <property type="match status" value="3"/>
</dbReference>
<feature type="compositionally biased region" description="Low complexity" evidence="6">
    <location>
        <begin position="190"/>
        <end position="205"/>
    </location>
</feature>
<feature type="repeat" description="TPR" evidence="5">
    <location>
        <begin position="332"/>
        <end position="365"/>
    </location>
</feature>
<dbReference type="Gene3D" id="1.25.40.10">
    <property type="entry name" value="Tetratricopeptide repeat domain"/>
    <property type="match status" value="3"/>
</dbReference>
<dbReference type="InterPro" id="IPR019734">
    <property type="entry name" value="TPR_rpt"/>
</dbReference>
<dbReference type="Pfam" id="PF14559">
    <property type="entry name" value="TPR_19"/>
    <property type="match status" value="1"/>
</dbReference>
<comment type="subcellular location">
    <subcellularLocation>
        <location evidence="1">Cytoplasm</location>
    </subcellularLocation>
</comment>
<evidence type="ECO:0000256" key="4">
    <source>
        <dbReference type="ARBA" id="ARBA00022803"/>
    </source>
</evidence>
<feature type="repeat" description="TPR" evidence="5">
    <location>
        <begin position="71"/>
        <end position="104"/>
    </location>
</feature>
<organism evidence="8">
    <name type="scientific">Auxenochlorella protothecoides</name>
    <name type="common">Green microalga</name>
    <name type="synonym">Chlorella protothecoides</name>
    <dbReference type="NCBI Taxonomy" id="3075"/>
    <lineage>
        <taxon>Eukaryota</taxon>
        <taxon>Viridiplantae</taxon>
        <taxon>Chlorophyta</taxon>
        <taxon>core chlorophytes</taxon>
        <taxon>Trebouxiophyceae</taxon>
        <taxon>Chlorellales</taxon>
        <taxon>Chlorellaceae</taxon>
        <taxon>Auxenochlorella</taxon>
    </lineage>
</organism>
<evidence type="ECO:0000256" key="3">
    <source>
        <dbReference type="ARBA" id="ARBA00022737"/>
    </source>
</evidence>
<feature type="repeat" description="TPR" evidence="5">
    <location>
        <begin position="465"/>
        <end position="498"/>
    </location>
</feature>
<sequence>MSSDELKAQGNAAFSAGKFVEAADLFSQAIAVDPGNHVLYSNKSAALASLSKYDEALEAAEKVVALKPDWPKGYSRLGAAHFGLRAFQAASDAYSKGLGLDPTNEQLKQGLEDSKAALARPAPSSGIFTSPEVLGRLATNPTTRAFLGQPDFMQMLQEINRNPQAMSNYLTDNRLQQALQVGLGLNFGSAEEGSATSTSAHAGFGPEPMEEDAAPASASGAAPPPEASSRPGSAPAPAPQPEEPEGEDEVAAARRAALAEKEAGNAAYKARDFDTAIAKYSRAIELDDSDVSFLSNRAAAYFEQGSYDECIADCDTAIARGREVRADYKLMARAMARKGNALAKKGELEEAVAVYQKSLTEHRTADTLKRLNETEKLLKQRVETAYIDLELSAKAKDEGNEAFKAQKYPEAVKFYTEALKRGPASVNEEAYKLYSNRAACYTKLGAWSEGLKDAEECIRLKPDFSKGYSRKGHLQFFMKEYAKARATYEEGLTHDPHSAELKEGLIRTIQAINKMTRGEGTDAERKQQQERAMADPEIQAILTDPVMRQVLRDMEENPAAAQKHLANVQVAAKFEKLVEAGIVQIR</sequence>
<dbReference type="Gene3D" id="1.10.260.100">
    <property type="match status" value="2"/>
</dbReference>
<dbReference type="InterPro" id="IPR006636">
    <property type="entry name" value="STI1_HS-bd"/>
</dbReference>
<keyword evidence="4 5" id="KW-0802">TPR repeat</keyword>
<evidence type="ECO:0000256" key="1">
    <source>
        <dbReference type="ARBA" id="ARBA00004496"/>
    </source>
</evidence>
<dbReference type="Pfam" id="PF13181">
    <property type="entry name" value="TPR_8"/>
    <property type="match status" value="1"/>
</dbReference>
<dbReference type="AlphaFoldDB" id="A0A1D1ZXA7"/>
<dbReference type="FunFam" id="1.25.40.10:FF:000010">
    <property type="entry name" value="Stress-induced phosphoprotein 1"/>
    <property type="match status" value="1"/>
</dbReference>
<keyword evidence="3" id="KW-0677">Repeat</keyword>
<dbReference type="InterPro" id="IPR041243">
    <property type="entry name" value="STI1/HOP_DP"/>
</dbReference>
<name>A0A1D1ZXA7_AUXPR</name>
<feature type="compositionally biased region" description="Low complexity" evidence="6">
    <location>
        <begin position="214"/>
        <end position="233"/>
    </location>
</feature>
<accession>A0A1D1ZXA7</accession>
<dbReference type="FunFam" id="1.25.40.10:FF:000020">
    <property type="entry name" value="Stress-induced phosphoprotein 1"/>
    <property type="match status" value="1"/>
</dbReference>
<dbReference type="Pfam" id="PF13424">
    <property type="entry name" value="TPR_12"/>
    <property type="match status" value="1"/>
</dbReference>
<keyword evidence="2" id="KW-0963">Cytoplasm</keyword>
<feature type="region of interest" description="Disordered" evidence="6">
    <location>
        <begin position="190"/>
        <end position="256"/>
    </location>
</feature>
<dbReference type="InterPro" id="IPR011990">
    <property type="entry name" value="TPR-like_helical_dom_sf"/>
</dbReference>
<dbReference type="FunFam" id="1.10.260.100:FF:000002">
    <property type="entry name" value="Stress-induced-phosphoprotein 1 (Hsp70/Hsp90-organizing)"/>
    <property type="match status" value="1"/>
</dbReference>
<gene>
    <name evidence="8" type="ORF">g.2454</name>
</gene>
<reference evidence="8" key="1">
    <citation type="submission" date="2015-08" db="EMBL/GenBank/DDBJ databases">
        <authorList>
            <person name="Babu N.S."/>
            <person name="Beckwith C.J."/>
            <person name="Beseler K.G."/>
            <person name="Brison A."/>
            <person name="Carone J.V."/>
            <person name="Caskin T.P."/>
            <person name="Diamond M."/>
            <person name="Durham M.E."/>
            <person name="Foxe J.M."/>
            <person name="Go M."/>
            <person name="Henderson B.A."/>
            <person name="Jones I.B."/>
            <person name="McGettigan J.A."/>
            <person name="Micheletti S.J."/>
            <person name="Nasrallah M.E."/>
            <person name="Ortiz D."/>
            <person name="Piller C.R."/>
            <person name="Privatt S.R."/>
            <person name="Schneider S.L."/>
            <person name="Sharp S."/>
            <person name="Smith T.C."/>
            <person name="Stanton J.D."/>
            <person name="Ullery H.E."/>
            <person name="Wilson R.J."/>
            <person name="Serrano M.G."/>
            <person name="Buck G."/>
            <person name="Lee V."/>
            <person name="Wang Y."/>
            <person name="Carvalho R."/>
            <person name="Voegtly L."/>
            <person name="Shi R."/>
            <person name="Duckworth R."/>
            <person name="Johnson A."/>
            <person name="Loviza R."/>
            <person name="Walstead R."/>
            <person name="Shah Z."/>
            <person name="Kiflezghi M."/>
            <person name="Wade K."/>
            <person name="Ball S.L."/>
            <person name="Bradley K.W."/>
            <person name="Asai D.J."/>
            <person name="Bowman C.A."/>
            <person name="Russell D.A."/>
            <person name="Pope W.H."/>
            <person name="Jacobs-Sera D."/>
            <person name="Hendrix R.W."/>
            <person name="Hatfull G.F."/>
        </authorList>
    </citation>
    <scope>NUCLEOTIDE SEQUENCE</scope>
</reference>
<dbReference type="GO" id="GO:0051879">
    <property type="term" value="F:Hsp90 protein binding"/>
    <property type="evidence" value="ECO:0007669"/>
    <property type="project" value="TreeGrafter"/>
</dbReference>
<dbReference type="SMART" id="SM00028">
    <property type="entry name" value="TPR"/>
    <property type="match status" value="9"/>
</dbReference>
<protein>
    <recommendedName>
        <fullName evidence="7">STI1 domain-containing protein</fullName>
    </recommendedName>
</protein>
<dbReference type="PROSITE" id="PS50005">
    <property type="entry name" value="TPR"/>
    <property type="match status" value="5"/>
</dbReference>
<dbReference type="Pfam" id="PF17830">
    <property type="entry name" value="STI1-HOP_DP"/>
    <property type="match status" value="2"/>
</dbReference>
<dbReference type="SMART" id="SM00727">
    <property type="entry name" value="STI1"/>
    <property type="match status" value="2"/>
</dbReference>
<evidence type="ECO:0000256" key="6">
    <source>
        <dbReference type="SAM" id="MobiDB-lite"/>
    </source>
</evidence>
<feature type="domain" description="STI1" evidence="7">
    <location>
        <begin position="535"/>
        <end position="574"/>
    </location>
</feature>
<feature type="domain" description="STI1" evidence="7">
    <location>
        <begin position="130"/>
        <end position="169"/>
    </location>
</feature>
<evidence type="ECO:0000256" key="5">
    <source>
        <dbReference type="PROSITE-ProRule" id="PRU00339"/>
    </source>
</evidence>